<accession>A0A507BXP4</accession>
<feature type="region of interest" description="Disordered" evidence="2">
    <location>
        <begin position="93"/>
        <end position="153"/>
    </location>
</feature>
<dbReference type="VEuPathDB" id="FungiDB:SeMB42_g03595"/>
<dbReference type="AlphaFoldDB" id="A0A507BXP4"/>
<dbReference type="VEuPathDB" id="FungiDB:SeMB42_g06309"/>
<sequence length="462" mass="52423">MTTPGTIIKDLTANPPPAIAKELFTWYFDHLPYINCTKCSEFTWLQIKSKDEARVCCSSCLQSFGGKNFVSLIHSSHNQQLAGKHLTQVKCKVRDEHRRSKPPRQETQKPTQAPRPPPKLANVPTKIDSDRALVGEDESDSDESDESSDEDGLTTDNHFISKCRHCSHIWGLLAGHLARFQQKIDEQAQQISDLQNQQKATASELSKLRQQRTDEINLAKRQAQQNNNRPSPVISIAPATKDKPNTQTATETTAPQHKPKTTSTTPTTAIEGDHTPTGNTEESWATVAKKKITAHTKKLAEINRFKAQVEKQDNQERDRVLDRLISGRSAKPGYRRLTSLFVKGITRQSVNQVQKILVMMGLDTKNFITMHFHENNVCEMILYEDAEEQYKEILQQHKHLEVVHNANPLHTDDPANQPKAAKTRKAYLESWRDSLPPARFFNLARAYLNFNIRKLSIDENKA</sequence>
<evidence type="ECO:0000313" key="4">
    <source>
        <dbReference type="Proteomes" id="UP000320475"/>
    </source>
</evidence>
<reference evidence="3 4" key="1">
    <citation type="journal article" date="2019" name="Sci. Rep.">
        <title>Comparative genomics of chytrid fungi reveal insights into the obligate biotrophic and pathogenic lifestyle of Synchytrium endobioticum.</title>
        <authorList>
            <person name="van de Vossenberg B.T.L.H."/>
            <person name="Warris S."/>
            <person name="Nguyen H.D.T."/>
            <person name="van Gent-Pelzer M.P.E."/>
            <person name="Joly D.L."/>
            <person name="van de Geest H.C."/>
            <person name="Bonants P.J.M."/>
            <person name="Smith D.S."/>
            <person name="Levesque C.A."/>
            <person name="van der Lee T.A.J."/>
        </authorList>
    </citation>
    <scope>NUCLEOTIDE SEQUENCE [LARGE SCALE GENOMIC DNA]</scope>
    <source>
        <strain evidence="3 4">LEV6574</strain>
    </source>
</reference>
<proteinExistence type="predicted"/>
<feature type="compositionally biased region" description="Acidic residues" evidence="2">
    <location>
        <begin position="135"/>
        <end position="153"/>
    </location>
</feature>
<name>A0A507BXP4_9FUNG</name>
<protein>
    <submittedName>
        <fullName evidence="3">Uncharacterized protein</fullName>
    </submittedName>
</protein>
<evidence type="ECO:0000256" key="2">
    <source>
        <dbReference type="SAM" id="MobiDB-lite"/>
    </source>
</evidence>
<dbReference type="EMBL" id="QEAM01000885">
    <property type="protein sequence ID" value="TPX33557.1"/>
    <property type="molecule type" value="Genomic_DNA"/>
</dbReference>
<gene>
    <name evidence="3" type="ORF">SeLEV6574_g08369</name>
</gene>
<organism evidence="3 4">
    <name type="scientific">Synchytrium endobioticum</name>
    <dbReference type="NCBI Taxonomy" id="286115"/>
    <lineage>
        <taxon>Eukaryota</taxon>
        <taxon>Fungi</taxon>
        <taxon>Fungi incertae sedis</taxon>
        <taxon>Chytridiomycota</taxon>
        <taxon>Chytridiomycota incertae sedis</taxon>
        <taxon>Chytridiomycetes</taxon>
        <taxon>Synchytriales</taxon>
        <taxon>Synchytriaceae</taxon>
        <taxon>Synchytrium</taxon>
    </lineage>
</organism>
<evidence type="ECO:0000256" key="1">
    <source>
        <dbReference type="SAM" id="Coils"/>
    </source>
</evidence>
<feature type="compositionally biased region" description="Polar residues" evidence="2">
    <location>
        <begin position="245"/>
        <end position="255"/>
    </location>
</feature>
<comment type="caution">
    <text evidence="3">The sequence shown here is derived from an EMBL/GenBank/DDBJ whole genome shotgun (WGS) entry which is preliminary data.</text>
</comment>
<feature type="region of interest" description="Disordered" evidence="2">
    <location>
        <begin position="220"/>
        <end position="283"/>
    </location>
</feature>
<feature type="coiled-coil region" evidence="1">
    <location>
        <begin position="177"/>
        <end position="211"/>
    </location>
</feature>
<keyword evidence="1" id="KW-0175">Coiled coil</keyword>
<evidence type="ECO:0000313" key="3">
    <source>
        <dbReference type="EMBL" id="TPX33557.1"/>
    </source>
</evidence>
<dbReference type="Proteomes" id="UP000320475">
    <property type="component" value="Unassembled WGS sequence"/>
</dbReference>
<feature type="compositionally biased region" description="Basic and acidic residues" evidence="2">
    <location>
        <begin position="93"/>
        <end position="107"/>
    </location>
</feature>